<proteinExistence type="predicted"/>
<dbReference type="AlphaFoldDB" id="A0A0F9PX32"/>
<comment type="caution">
    <text evidence="1">The sequence shown here is derived from an EMBL/GenBank/DDBJ whole genome shotgun (WGS) entry which is preliminary data.</text>
</comment>
<gene>
    <name evidence="1" type="ORF">LCGC14_0845830</name>
</gene>
<evidence type="ECO:0000313" key="1">
    <source>
        <dbReference type="EMBL" id="KKN29277.1"/>
    </source>
</evidence>
<accession>A0A0F9PX32</accession>
<name>A0A0F9PX32_9ZZZZ</name>
<protein>
    <submittedName>
        <fullName evidence="1">Uncharacterized protein</fullName>
    </submittedName>
</protein>
<sequence>MTATIYELSPEGQWHKVRVIKDVDHKTFQDIEAYVEYYQSQVRVKYSRLATI</sequence>
<organism evidence="1">
    <name type="scientific">marine sediment metagenome</name>
    <dbReference type="NCBI Taxonomy" id="412755"/>
    <lineage>
        <taxon>unclassified sequences</taxon>
        <taxon>metagenomes</taxon>
        <taxon>ecological metagenomes</taxon>
    </lineage>
</organism>
<reference evidence="1" key="1">
    <citation type="journal article" date="2015" name="Nature">
        <title>Complex archaea that bridge the gap between prokaryotes and eukaryotes.</title>
        <authorList>
            <person name="Spang A."/>
            <person name="Saw J.H."/>
            <person name="Jorgensen S.L."/>
            <person name="Zaremba-Niedzwiedzka K."/>
            <person name="Martijn J."/>
            <person name="Lind A.E."/>
            <person name="van Eijk R."/>
            <person name="Schleper C."/>
            <person name="Guy L."/>
            <person name="Ettema T.J."/>
        </authorList>
    </citation>
    <scope>NUCLEOTIDE SEQUENCE</scope>
</reference>
<dbReference type="EMBL" id="LAZR01002498">
    <property type="protein sequence ID" value="KKN29277.1"/>
    <property type="molecule type" value="Genomic_DNA"/>
</dbReference>